<keyword evidence="10" id="KW-1185">Reference proteome</keyword>
<dbReference type="SMART" id="SM00046">
    <property type="entry name" value="DAGKc"/>
    <property type="match status" value="1"/>
</dbReference>
<evidence type="ECO:0000256" key="4">
    <source>
        <dbReference type="ARBA" id="ARBA00022777"/>
    </source>
</evidence>
<evidence type="ECO:0000256" key="6">
    <source>
        <dbReference type="ARBA" id="ARBA00023209"/>
    </source>
</evidence>
<evidence type="ECO:0000313" key="9">
    <source>
        <dbReference type="EMBL" id="MBU5625994.1"/>
    </source>
</evidence>
<keyword evidence="6" id="KW-0443">Lipid metabolism</keyword>
<feature type="domain" description="DAGKc" evidence="8">
    <location>
        <begin position="1"/>
        <end position="133"/>
    </location>
</feature>
<dbReference type="Pfam" id="PF00781">
    <property type="entry name" value="DAGK_cat"/>
    <property type="match status" value="1"/>
</dbReference>
<organism evidence="9 10">
    <name type="scientific">Dysosmobacter acutus</name>
    <dbReference type="NCBI Taxonomy" id="2841504"/>
    <lineage>
        <taxon>Bacteria</taxon>
        <taxon>Bacillati</taxon>
        <taxon>Bacillota</taxon>
        <taxon>Clostridia</taxon>
        <taxon>Eubacteriales</taxon>
        <taxon>Oscillospiraceae</taxon>
        <taxon>Dysosmobacter</taxon>
    </lineage>
</organism>
<dbReference type="Pfam" id="PF19279">
    <property type="entry name" value="YegS_C"/>
    <property type="match status" value="1"/>
</dbReference>
<dbReference type="InterPro" id="IPR045540">
    <property type="entry name" value="YegS/DAGK_C"/>
</dbReference>
<sequence>MVKKLLFIVNPRAGRTKSRAPLFDAVSLFSDADFLVCVRCTAARGDATRFAAEEGAGYDVVVCSGGDGTLNETMMGLMQLDREKRPLLGYLPQGSTNDFASSLNISGNPVTAARAIVRGNSRVLDVGKFQDRCFVYVASFGAFTKSSYSASQSAKNALGHFAYILEGMKDLNTLRPYRVRIDADGEVFDGEYLFGAVCNSTSIGGLMRLDPENVVLDDGKFELLLVPSPKNPIELQNLLLALLSQQYEQGGLVFRHVSNVRVVTEEELSWSLDGEYAPSEPTVEIMNIQGALDILL</sequence>
<evidence type="ECO:0000256" key="3">
    <source>
        <dbReference type="ARBA" id="ARBA00022741"/>
    </source>
</evidence>
<evidence type="ECO:0000259" key="8">
    <source>
        <dbReference type="PROSITE" id="PS50146"/>
    </source>
</evidence>
<keyword evidence="5" id="KW-0067">ATP-binding</keyword>
<keyword evidence="2" id="KW-0808">Transferase</keyword>
<keyword evidence="7" id="KW-1208">Phospholipid metabolism</keyword>
<evidence type="ECO:0000313" key="10">
    <source>
        <dbReference type="Proteomes" id="UP000787672"/>
    </source>
</evidence>
<dbReference type="Proteomes" id="UP000787672">
    <property type="component" value="Unassembled WGS sequence"/>
</dbReference>
<keyword evidence="6" id="KW-0444">Lipid biosynthesis</keyword>
<dbReference type="RefSeq" id="WP_216558787.1">
    <property type="nucleotide sequence ID" value="NZ_JAHLQN010000001.1"/>
</dbReference>
<evidence type="ECO:0000256" key="7">
    <source>
        <dbReference type="ARBA" id="ARBA00023264"/>
    </source>
</evidence>
<accession>A0ABS6F6T4</accession>
<evidence type="ECO:0000256" key="1">
    <source>
        <dbReference type="ARBA" id="ARBA00005983"/>
    </source>
</evidence>
<comment type="caution">
    <text evidence="9">The sequence shown here is derived from an EMBL/GenBank/DDBJ whole genome shotgun (WGS) entry which is preliminary data.</text>
</comment>
<dbReference type="EMBL" id="JAHLQN010000001">
    <property type="protein sequence ID" value="MBU5625994.1"/>
    <property type="molecule type" value="Genomic_DNA"/>
</dbReference>
<dbReference type="PANTHER" id="PTHR12358">
    <property type="entry name" value="SPHINGOSINE KINASE"/>
    <property type="match status" value="1"/>
</dbReference>
<proteinExistence type="inferred from homology"/>
<protein>
    <submittedName>
        <fullName evidence="9">YegS/Rv2252/BmrU family lipid kinase</fullName>
    </submittedName>
</protein>
<gene>
    <name evidence="9" type="ORF">KQI82_03445</name>
</gene>
<keyword evidence="3" id="KW-0547">Nucleotide-binding</keyword>
<name>A0ABS6F6T4_9FIRM</name>
<dbReference type="InterPro" id="IPR005218">
    <property type="entry name" value="Diacylglycerol/lipid_kinase"/>
</dbReference>
<keyword evidence="6" id="KW-0594">Phospholipid biosynthesis</keyword>
<dbReference type="NCBIfam" id="TIGR00147">
    <property type="entry name" value="YegS/Rv2252/BmrU family lipid kinase"/>
    <property type="match status" value="1"/>
</dbReference>
<dbReference type="GO" id="GO:0016301">
    <property type="term" value="F:kinase activity"/>
    <property type="evidence" value="ECO:0007669"/>
    <property type="project" value="UniProtKB-KW"/>
</dbReference>
<dbReference type="InterPro" id="IPR001206">
    <property type="entry name" value="Diacylglycerol_kinase_cat_dom"/>
</dbReference>
<dbReference type="PROSITE" id="PS50146">
    <property type="entry name" value="DAGK"/>
    <property type="match status" value="1"/>
</dbReference>
<dbReference type="PANTHER" id="PTHR12358:SF54">
    <property type="entry name" value="SPHINGOSINE KINASE RELATED PROTEIN"/>
    <property type="match status" value="1"/>
</dbReference>
<reference evidence="9 10" key="1">
    <citation type="submission" date="2021-06" db="EMBL/GenBank/DDBJ databases">
        <authorList>
            <person name="Sun Q."/>
            <person name="Li D."/>
        </authorList>
    </citation>
    <scope>NUCLEOTIDE SEQUENCE [LARGE SCALE GENOMIC DNA]</scope>
    <source>
        <strain evidence="9 10">MSJ-2</strain>
    </source>
</reference>
<keyword evidence="4 9" id="KW-0418">Kinase</keyword>
<comment type="similarity">
    <text evidence="1">Belongs to the diacylglycerol/lipid kinase family.</text>
</comment>
<evidence type="ECO:0000256" key="2">
    <source>
        <dbReference type="ARBA" id="ARBA00022679"/>
    </source>
</evidence>
<dbReference type="InterPro" id="IPR050187">
    <property type="entry name" value="Lipid_Phosphate_FormReg"/>
</dbReference>
<evidence type="ECO:0000256" key="5">
    <source>
        <dbReference type="ARBA" id="ARBA00022840"/>
    </source>
</evidence>